<reference evidence="2 3" key="1">
    <citation type="journal article" date="2015" name="Genome Announc.">
        <title>Draft Genome Sequence of Norvancomycin-Producing Strain Amycolatopsis orientalis CPCC200066.</title>
        <authorList>
            <person name="Lei X."/>
            <person name="Yuan F."/>
            <person name="Shi Y."/>
            <person name="Li X."/>
            <person name="Wang L."/>
            <person name="Hong B."/>
        </authorList>
    </citation>
    <scope>NUCLEOTIDE SEQUENCE [LARGE SCALE GENOMIC DNA]</scope>
    <source>
        <strain evidence="2 3">B-37</strain>
    </source>
</reference>
<keyword evidence="3" id="KW-1185">Reference proteome</keyword>
<dbReference type="RefSeq" id="WP_065912803.1">
    <property type="nucleotide sequence ID" value="NZ_CP016174.1"/>
</dbReference>
<sequence length="150" mass="16673">MAIDPIDPAARAELNRRMEERREELGLRWREVAEIAGGITVEGIRGVRVGPTKIPAVPRRKLERALQWPSGEIDRILDSSAESSSGTRPEWSAAQRAKWRTMTPAEIVAEGKRIETQFGIEGRVAYLEAAHHERAKRTTSDTASSKDSAT</sequence>
<feature type="compositionally biased region" description="Low complexity" evidence="1">
    <location>
        <begin position="140"/>
        <end position="150"/>
    </location>
</feature>
<dbReference type="Proteomes" id="UP000093695">
    <property type="component" value="Chromosome"/>
</dbReference>
<gene>
    <name evidence="2" type="ORF">SD37_11465</name>
</gene>
<organism evidence="2 3">
    <name type="scientific">Amycolatopsis orientalis</name>
    <name type="common">Nocardia orientalis</name>
    <dbReference type="NCBI Taxonomy" id="31958"/>
    <lineage>
        <taxon>Bacteria</taxon>
        <taxon>Bacillati</taxon>
        <taxon>Actinomycetota</taxon>
        <taxon>Actinomycetes</taxon>
        <taxon>Pseudonocardiales</taxon>
        <taxon>Pseudonocardiaceae</taxon>
        <taxon>Amycolatopsis</taxon>
    </lineage>
</organism>
<dbReference type="STRING" id="31958.SD37_11465"/>
<dbReference type="EMBL" id="CP016174">
    <property type="protein sequence ID" value="ANN16195.1"/>
    <property type="molecule type" value="Genomic_DNA"/>
</dbReference>
<protein>
    <submittedName>
        <fullName evidence="2">Uncharacterized protein</fullName>
    </submittedName>
</protein>
<evidence type="ECO:0000313" key="2">
    <source>
        <dbReference type="EMBL" id="ANN16195.1"/>
    </source>
</evidence>
<name>A0A193BVJ0_AMYOR</name>
<evidence type="ECO:0000313" key="3">
    <source>
        <dbReference type="Proteomes" id="UP000093695"/>
    </source>
</evidence>
<feature type="region of interest" description="Disordered" evidence="1">
    <location>
        <begin position="77"/>
        <end position="97"/>
    </location>
</feature>
<accession>A0A193BVJ0</accession>
<proteinExistence type="predicted"/>
<feature type="region of interest" description="Disordered" evidence="1">
    <location>
        <begin position="131"/>
        <end position="150"/>
    </location>
</feature>
<dbReference type="KEGG" id="aori:SD37_11465"/>
<evidence type="ECO:0000256" key="1">
    <source>
        <dbReference type="SAM" id="MobiDB-lite"/>
    </source>
</evidence>
<dbReference type="AlphaFoldDB" id="A0A193BVJ0"/>